<sequence>MMRLRYWSAFLAAAALGAAVPASAAALTKAEVEARWQRLTAAQEARAAGEAKAAELRRTLDGQILEGSLYSLWRRCVRGEGPQRLQAAWSVLRVHVPGGDPSRWDEVGSFELPSETPRAFMVIDALYAALIELPRREGGEWLAAGLLRDFARSPHGRYDFLGVCPAPVAEAVADIVARTGLRGNWRPRRVVGRLPIARPVRGTVTDSYARGEDMQFLDGAGIPAGNGFYAWDRPSGRIYRISLHDRKLFFIPGF</sequence>
<keyword evidence="3" id="KW-1185">Reference proteome</keyword>
<reference evidence="2 3" key="1">
    <citation type="submission" date="2009-12" db="EMBL/GenBank/DDBJ databases">
        <authorList>
            <person name="Shrivastava S."/>
            <person name="Madupu R."/>
            <person name="Durkin A.S."/>
            <person name="Torralba M."/>
            <person name="Methe B."/>
            <person name="Sutton G.G."/>
            <person name="Strausberg R.L."/>
            <person name="Nelson K.E."/>
        </authorList>
    </citation>
    <scope>NUCLEOTIDE SEQUENCE [LARGE SCALE GENOMIC DNA]</scope>
    <source>
        <strain evidence="2 3">W5455</strain>
    </source>
</reference>
<protein>
    <recommendedName>
        <fullName evidence="4">Tat pathway signal sequence domain protein</fullName>
    </recommendedName>
</protein>
<gene>
    <name evidence="2" type="ORF">HMPREF7215_0827</name>
</gene>
<name>A0ABP2HUB7_9BACT</name>
<feature type="chain" id="PRO_5046142836" description="Tat pathway signal sequence domain protein" evidence="1">
    <location>
        <begin position="25"/>
        <end position="254"/>
    </location>
</feature>
<evidence type="ECO:0000313" key="3">
    <source>
        <dbReference type="Proteomes" id="UP000006462"/>
    </source>
</evidence>
<evidence type="ECO:0008006" key="4">
    <source>
        <dbReference type="Google" id="ProtNLM"/>
    </source>
</evidence>
<evidence type="ECO:0000256" key="1">
    <source>
        <dbReference type="SAM" id="SignalP"/>
    </source>
</evidence>
<dbReference type="RefSeq" id="WP_009164807.1">
    <property type="nucleotide sequence ID" value="NZ_ADFP01000064.1"/>
</dbReference>
<keyword evidence="1" id="KW-0732">Signal</keyword>
<dbReference type="Proteomes" id="UP000006462">
    <property type="component" value="Unassembled WGS sequence"/>
</dbReference>
<evidence type="ECO:0000313" key="2">
    <source>
        <dbReference type="EMBL" id="EFB90783.1"/>
    </source>
</evidence>
<comment type="caution">
    <text evidence="2">The sequence shown here is derived from an EMBL/GenBank/DDBJ whole genome shotgun (WGS) entry which is preliminary data.</text>
</comment>
<feature type="signal peptide" evidence="1">
    <location>
        <begin position="1"/>
        <end position="24"/>
    </location>
</feature>
<proteinExistence type="predicted"/>
<accession>A0ABP2HUB7</accession>
<organism evidence="2 3">
    <name type="scientific">Pyramidobacter piscolens W5455</name>
    <dbReference type="NCBI Taxonomy" id="352165"/>
    <lineage>
        <taxon>Bacteria</taxon>
        <taxon>Thermotogati</taxon>
        <taxon>Synergistota</taxon>
        <taxon>Synergistia</taxon>
        <taxon>Synergistales</taxon>
        <taxon>Dethiosulfovibrionaceae</taxon>
        <taxon>Pyramidobacter</taxon>
    </lineage>
</organism>
<dbReference type="EMBL" id="ADFP01000064">
    <property type="protein sequence ID" value="EFB90783.1"/>
    <property type="molecule type" value="Genomic_DNA"/>
</dbReference>